<gene>
    <name evidence="3" type="primary">DRP5A_1</name>
    <name evidence="3" type="ORF">CK203_040884</name>
</gene>
<evidence type="ECO:0000256" key="1">
    <source>
        <dbReference type="SAM" id="MobiDB-lite"/>
    </source>
</evidence>
<dbReference type="PROSITE" id="PS51718">
    <property type="entry name" value="G_DYNAMIN_2"/>
    <property type="match status" value="1"/>
</dbReference>
<proteinExistence type="predicted"/>
<dbReference type="AlphaFoldDB" id="A0A438H492"/>
<dbReference type="InterPro" id="IPR027417">
    <property type="entry name" value="P-loop_NTPase"/>
</dbReference>
<dbReference type="InterPro" id="IPR045063">
    <property type="entry name" value="Dynamin_N"/>
</dbReference>
<name>A0A438H492_VITVI</name>
<dbReference type="GO" id="GO:0003924">
    <property type="term" value="F:GTPase activity"/>
    <property type="evidence" value="ECO:0007669"/>
    <property type="project" value="InterPro"/>
</dbReference>
<sequence length="789" mass="87552">MATTTTSNAFLTTPTKTPSEKSKKSHHHFPNSDSKSRFEAYNRLQSAAVAFGEKLPIPEIVALGGQSDGKSSLLEALLGFRFNVREVEMGTRRPLILQMVHDSTALEPRCRFQQKISNFNQYNSGIVEGEEDSEEYGSPVVLASAIADIIKSRTEAYLKKTKTAVSSKPIVMRAEYAHCPNLTIIDTPGFVLKAKKGEPENTPDEILSMVKSLASPPHRILLFLQQSSVEWCSSLWLDAVREIDPTYRRTVIVVSKFDNRLKEFTDRWEVDRYLSASGYLGDGTHPFFVALPKDRNTVSNDEFRRQISQVDSDVLRHLRDGIKGGFDEEKFRPFIGFGCLREYLESELQKRYKEAAPATLALLEQRCCEVTTELARLDSKIQATSDVAHLRRCAMLHTASISNHVGVLIDGAADPAPEQWGKITEEEQSESGIGSWPGITAVIKPPNSTLRLYGGAAFERVIHEFRCAAYSIECPPVSREKVANILLAHAGRGGGRGVMEAAAEIARAAARSWLAPLLDTACDRLAFVLGNLFDLAVERSCSRDSDYGRKSGNMDGYVGFHAALRHSYNRFIKDLAKQCKQLVRHHLDSATSPYSQVCYENFQGGSGSGVTSMYRFSQPLVGSFSLELSEGGPALRHDKVRDQENIPPEKDAQETTPGKGVETREALRESQLTVPETPSPDQPYSGLRSGSAYSDICSSAAQHFARIREVLVERSVMSTLNSGFLTPCRDRLMMALGLDLFAVNDEKFMDMFVAPGAIDILQNERQSLEKRQKILQSCLNEFKSVARAL</sequence>
<evidence type="ECO:0000313" key="3">
    <source>
        <dbReference type="EMBL" id="RVW79328.1"/>
    </source>
</evidence>
<feature type="region of interest" description="Disordered" evidence="1">
    <location>
        <begin position="1"/>
        <end position="36"/>
    </location>
</feature>
<evidence type="ECO:0000259" key="2">
    <source>
        <dbReference type="PROSITE" id="PS51718"/>
    </source>
</evidence>
<organism evidence="3 4">
    <name type="scientific">Vitis vinifera</name>
    <name type="common">Grape</name>
    <dbReference type="NCBI Taxonomy" id="29760"/>
    <lineage>
        <taxon>Eukaryota</taxon>
        <taxon>Viridiplantae</taxon>
        <taxon>Streptophyta</taxon>
        <taxon>Embryophyta</taxon>
        <taxon>Tracheophyta</taxon>
        <taxon>Spermatophyta</taxon>
        <taxon>Magnoliopsida</taxon>
        <taxon>eudicotyledons</taxon>
        <taxon>Gunneridae</taxon>
        <taxon>Pentapetalae</taxon>
        <taxon>rosids</taxon>
        <taxon>Vitales</taxon>
        <taxon>Vitaceae</taxon>
        <taxon>Viteae</taxon>
        <taxon>Vitis</taxon>
    </lineage>
</organism>
<feature type="domain" description="Dynamin-type G" evidence="2">
    <location>
        <begin position="54"/>
        <end position="357"/>
    </location>
</feature>
<evidence type="ECO:0000313" key="4">
    <source>
        <dbReference type="Proteomes" id="UP000288805"/>
    </source>
</evidence>
<reference evidence="3 4" key="1">
    <citation type="journal article" date="2018" name="PLoS Genet.">
        <title>Population sequencing reveals clonal diversity and ancestral inbreeding in the grapevine cultivar Chardonnay.</title>
        <authorList>
            <person name="Roach M.J."/>
            <person name="Johnson D.L."/>
            <person name="Bohlmann J."/>
            <person name="van Vuuren H.J."/>
            <person name="Jones S.J."/>
            <person name="Pretorius I.S."/>
            <person name="Schmidt S.A."/>
            <person name="Borneman A.R."/>
        </authorList>
    </citation>
    <scope>NUCLEOTIDE SEQUENCE [LARGE SCALE GENOMIC DNA]</scope>
    <source>
        <strain evidence="4">cv. Chardonnay</strain>
        <tissue evidence="3">Leaf</tissue>
    </source>
</reference>
<accession>A0A438H492</accession>
<feature type="compositionally biased region" description="Low complexity" evidence="1">
    <location>
        <begin position="1"/>
        <end position="17"/>
    </location>
</feature>
<dbReference type="Gene3D" id="3.40.50.300">
    <property type="entry name" value="P-loop containing nucleotide triphosphate hydrolases"/>
    <property type="match status" value="1"/>
</dbReference>
<dbReference type="PRINTS" id="PR00195">
    <property type="entry name" value="DYNAMIN"/>
</dbReference>
<dbReference type="SUPFAM" id="SSF52540">
    <property type="entry name" value="P-loop containing nucleoside triphosphate hydrolases"/>
    <property type="match status" value="1"/>
</dbReference>
<comment type="caution">
    <text evidence="3">The sequence shown here is derived from an EMBL/GenBank/DDBJ whole genome shotgun (WGS) entry which is preliminary data.</text>
</comment>
<dbReference type="InterPro" id="IPR001401">
    <property type="entry name" value="Dynamin_GTPase"/>
</dbReference>
<dbReference type="InterPro" id="IPR030381">
    <property type="entry name" value="G_DYNAMIN_dom"/>
</dbReference>
<dbReference type="Proteomes" id="UP000288805">
    <property type="component" value="Unassembled WGS sequence"/>
</dbReference>
<dbReference type="PANTHER" id="PTHR11566:SF169">
    <property type="entry name" value="DYNAMIN-LIKE PROTEIN C"/>
    <property type="match status" value="1"/>
</dbReference>
<dbReference type="PANTHER" id="PTHR11566">
    <property type="entry name" value="DYNAMIN"/>
    <property type="match status" value="1"/>
</dbReference>
<dbReference type="EMBL" id="QGNW01000282">
    <property type="protein sequence ID" value="RVW79328.1"/>
    <property type="molecule type" value="Genomic_DNA"/>
</dbReference>
<dbReference type="CDD" id="cd08771">
    <property type="entry name" value="DLP_1"/>
    <property type="match status" value="1"/>
</dbReference>
<dbReference type="GO" id="GO:0005525">
    <property type="term" value="F:GTP binding"/>
    <property type="evidence" value="ECO:0007669"/>
    <property type="project" value="InterPro"/>
</dbReference>
<dbReference type="GO" id="GO:0005737">
    <property type="term" value="C:cytoplasm"/>
    <property type="evidence" value="ECO:0007669"/>
    <property type="project" value="UniProtKB-ARBA"/>
</dbReference>
<dbReference type="SMART" id="SM00053">
    <property type="entry name" value="DYNc"/>
    <property type="match status" value="1"/>
</dbReference>
<dbReference type="InterPro" id="IPR022812">
    <property type="entry name" value="Dynamin"/>
</dbReference>
<dbReference type="FunFam" id="3.40.50.300:FF:001030">
    <property type="entry name" value="Dynamin-related protein 5A"/>
    <property type="match status" value="1"/>
</dbReference>
<feature type="compositionally biased region" description="Basic and acidic residues" evidence="1">
    <location>
        <begin position="636"/>
        <end position="653"/>
    </location>
</feature>
<dbReference type="Pfam" id="PF00350">
    <property type="entry name" value="Dynamin_N"/>
    <property type="match status" value="1"/>
</dbReference>
<feature type="region of interest" description="Disordered" evidence="1">
    <location>
        <begin position="636"/>
        <end position="688"/>
    </location>
</feature>
<protein>
    <submittedName>
        <fullName evidence="3">Dynamin-related protein 5A</fullName>
    </submittedName>
</protein>